<evidence type="ECO:0000313" key="2">
    <source>
        <dbReference type="EMBL" id="PJE95179.1"/>
    </source>
</evidence>
<organism evidence="2 3">
    <name type="scientific">Streptomyces carminius</name>
    <dbReference type="NCBI Taxonomy" id="2665496"/>
    <lineage>
        <taxon>Bacteria</taxon>
        <taxon>Bacillati</taxon>
        <taxon>Actinomycetota</taxon>
        <taxon>Actinomycetes</taxon>
        <taxon>Kitasatosporales</taxon>
        <taxon>Streptomycetaceae</taxon>
        <taxon>Streptomyces</taxon>
    </lineage>
</organism>
<evidence type="ECO:0000256" key="1">
    <source>
        <dbReference type="SAM" id="MobiDB-lite"/>
    </source>
</evidence>
<protein>
    <recommendedName>
        <fullName evidence="4">Transferase</fullName>
    </recommendedName>
</protein>
<gene>
    <name evidence="2" type="ORF">CUT44_24520</name>
</gene>
<keyword evidence="3" id="KW-1185">Reference proteome</keyword>
<sequence>MTAPRADCTADGEGRIGFDVTLPGTAEGWDAALLLRLRESDPEETVRLPLVPLPGGSDGSGDPAGSACSGAPGATVLRATLSGTTRLAEGRWDVFLVLDGGTPQRLPAGCYDLRALVDQVPPADRTRLEVRVPYTTKYGNISVRTWLRGPHAEVGEVWPADGGMTLHGRLYGAELTSGARLEARPRGAVGRLVTAPVDRQGTADFTARLAYGELLREPGAGDEWELWLRPGADAGPVRVARILDDIIDKHEVIRYPARPVPVPESGEGGETAGGGTVRARPYYTGTNDLSVRLERTAPKAP</sequence>
<dbReference type="Proteomes" id="UP000230407">
    <property type="component" value="Unassembled WGS sequence"/>
</dbReference>
<accession>A0A2M8LTC7</accession>
<proteinExistence type="predicted"/>
<comment type="caution">
    <text evidence="2">The sequence shown here is derived from an EMBL/GenBank/DDBJ whole genome shotgun (WGS) entry which is preliminary data.</text>
</comment>
<feature type="compositionally biased region" description="Gly residues" evidence="1">
    <location>
        <begin position="266"/>
        <end position="276"/>
    </location>
</feature>
<name>A0A2M8LTC7_9ACTN</name>
<evidence type="ECO:0008006" key="4">
    <source>
        <dbReference type="Google" id="ProtNLM"/>
    </source>
</evidence>
<dbReference type="EMBL" id="PGGW01000067">
    <property type="protein sequence ID" value="PJE95179.1"/>
    <property type="molecule type" value="Genomic_DNA"/>
</dbReference>
<feature type="region of interest" description="Disordered" evidence="1">
    <location>
        <begin position="258"/>
        <end position="282"/>
    </location>
</feature>
<evidence type="ECO:0000313" key="3">
    <source>
        <dbReference type="Proteomes" id="UP000230407"/>
    </source>
</evidence>
<dbReference type="AlphaFoldDB" id="A0A2M8LTC7"/>
<reference evidence="2 3" key="1">
    <citation type="submission" date="2017-11" db="EMBL/GenBank/DDBJ databases">
        <title>Streptomyces carmine sp. nov., a novel actinomycete isolated from Sophora alopecuroides in Xinjiang, China.</title>
        <authorList>
            <person name="Wang Y."/>
            <person name="Luo X."/>
            <person name="Wan C."/>
            <person name="Zhang L."/>
        </authorList>
    </citation>
    <scope>NUCLEOTIDE SEQUENCE [LARGE SCALE GENOMIC DNA]</scope>
    <source>
        <strain evidence="2 3">TRM SA0054</strain>
    </source>
</reference>